<keyword evidence="2 7" id="KW-0813">Transport</keyword>
<comment type="similarity">
    <text evidence="7">Belongs to the binding-protein-dependent transport system permease family.</text>
</comment>
<dbReference type="PROSITE" id="PS50928">
    <property type="entry name" value="ABC_TM1"/>
    <property type="match status" value="1"/>
</dbReference>
<dbReference type="Pfam" id="PF00528">
    <property type="entry name" value="BPD_transp_1"/>
    <property type="match status" value="1"/>
</dbReference>
<organism evidence="9 10">
    <name type="scientific">Minwuia thermotolerans</name>
    <dbReference type="NCBI Taxonomy" id="2056226"/>
    <lineage>
        <taxon>Bacteria</taxon>
        <taxon>Pseudomonadati</taxon>
        <taxon>Pseudomonadota</taxon>
        <taxon>Alphaproteobacteria</taxon>
        <taxon>Minwuiales</taxon>
        <taxon>Minwuiaceae</taxon>
        <taxon>Minwuia</taxon>
    </lineage>
</organism>
<comment type="subcellular location">
    <subcellularLocation>
        <location evidence="1 7">Cell membrane</location>
        <topology evidence="1 7">Multi-pass membrane protein</topology>
    </subcellularLocation>
</comment>
<dbReference type="RefSeq" id="WP_109796130.1">
    <property type="nucleotide sequence ID" value="NZ_PHIG01000007.1"/>
</dbReference>
<dbReference type="GO" id="GO:0055085">
    <property type="term" value="P:transmembrane transport"/>
    <property type="evidence" value="ECO:0007669"/>
    <property type="project" value="InterPro"/>
</dbReference>
<feature type="transmembrane region" description="Helical" evidence="7">
    <location>
        <begin position="60"/>
        <end position="79"/>
    </location>
</feature>
<dbReference type="GO" id="GO:0005886">
    <property type="term" value="C:plasma membrane"/>
    <property type="evidence" value="ECO:0007669"/>
    <property type="project" value="UniProtKB-SubCell"/>
</dbReference>
<proteinExistence type="inferred from homology"/>
<dbReference type="InterPro" id="IPR035906">
    <property type="entry name" value="MetI-like_sf"/>
</dbReference>
<feature type="transmembrane region" description="Helical" evidence="7">
    <location>
        <begin position="91"/>
        <end position="113"/>
    </location>
</feature>
<keyword evidence="3" id="KW-1003">Cell membrane</keyword>
<reference evidence="9 10" key="1">
    <citation type="submission" date="2017-11" db="EMBL/GenBank/DDBJ databases">
        <title>Draft genome sequence of Rhizobiales bacterium SY3-13.</title>
        <authorList>
            <person name="Sun C."/>
        </authorList>
    </citation>
    <scope>NUCLEOTIDE SEQUENCE [LARGE SCALE GENOMIC DNA]</scope>
    <source>
        <strain evidence="9 10">SY3-13</strain>
    </source>
</reference>
<feature type="transmembrane region" description="Helical" evidence="7">
    <location>
        <begin position="159"/>
        <end position="176"/>
    </location>
</feature>
<dbReference type="Proteomes" id="UP000229498">
    <property type="component" value="Unassembled WGS sequence"/>
</dbReference>
<keyword evidence="4 7" id="KW-0812">Transmembrane</keyword>
<gene>
    <name evidence="9" type="ORF">CVT23_03240</name>
</gene>
<feature type="transmembrane region" description="Helical" evidence="7">
    <location>
        <begin position="214"/>
        <end position="233"/>
    </location>
</feature>
<evidence type="ECO:0000256" key="1">
    <source>
        <dbReference type="ARBA" id="ARBA00004651"/>
    </source>
</evidence>
<dbReference type="InterPro" id="IPR000515">
    <property type="entry name" value="MetI-like"/>
</dbReference>
<feature type="transmembrane region" description="Helical" evidence="7">
    <location>
        <begin position="182"/>
        <end position="202"/>
    </location>
</feature>
<dbReference type="Gene3D" id="1.10.3720.10">
    <property type="entry name" value="MetI-like"/>
    <property type="match status" value="1"/>
</dbReference>
<keyword evidence="10" id="KW-1185">Reference proteome</keyword>
<keyword evidence="5 7" id="KW-1133">Transmembrane helix</keyword>
<dbReference type="CDD" id="cd06261">
    <property type="entry name" value="TM_PBP2"/>
    <property type="match status" value="1"/>
</dbReference>
<evidence type="ECO:0000256" key="3">
    <source>
        <dbReference type="ARBA" id="ARBA00022475"/>
    </source>
</evidence>
<accession>A0A2M9G6C1</accession>
<dbReference type="EMBL" id="PHIG01000007">
    <property type="protein sequence ID" value="PJK31253.1"/>
    <property type="molecule type" value="Genomic_DNA"/>
</dbReference>
<evidence type="ECO:0000313" key="9">
    <source>
        <dbReference type="EMBL" id="PJK31253.1"/>
    </source>
</evidence>
<evidence type="ECO:0000313" key="10">
    <source>
        <dbReference type="Proteomes" id="UP000229498"/>
    </source>
</evidence>
<evidence type="ECO:0000256" key="4">
    <source>
        <dbReference type="ARBA" id="ARBA00022692"/>
    </source>
</evidence>
<comment type="caution">
    <text evidence="9">The sequence shown here is derived from an EMBL/GenBank/DDBJ whole genome shotgun (WGS) entry which is preliminary data.</text>
</comment>
<feature type="domain" description="ABC transmembrane type-1" evidence="8">
    <location>
        <begin position="49"/>
        <end position="237"/>
    </location>
</feature>
<dbReference type="SUPFAM" id="SSF161098">
    <property type="entry name" value="MetI-like"/>
    <property type="match status" value="1"/>
</dbReference>
<protein>
    <submittedName>
        <fullName evidence="9">ABC transporter permease</fullName>
    </submittedName>
</protein>
<feature type="transmembrane region" description="Helical" evidence="7">
    <location>
        <begin position="119"/>
        <end position="138"/>
    </location>
</feature>
<dbReference type="AlphaFoldDB" id="A0A2M9G6C1"/>
<dbReference type="PANTHER" id="PTHR30151">
    <property type="entry name" value="ALKANE SULFONATE ABC TRANSPORTER-RELATED, MEMBRANE SUBUNIT"/>
    <property type="match status" value="1"/>
</dbReference>
<evidence type="ECO:0000256" key="7">
    <source>
        <dbReference type="RuleBase" id="RU363032"/>
    </source>
</evidence>
<keyword evidence="6 7" id="KW-0472">Membrane</keyword>
<dbReference type="PANTHER" id="PTHR30151:SF20">
    <property type="entry name" value="ABC TRANSPORTER PERMEASE PROTEIN HI_0355-RELATED"/>
    <property type="match status" value="1"/>
</dbReference>
<sequence length="257" mass="27491">MKPLASGLLTLAVLVAAWALYVDLSGIEPFLLPGPLRVMETLVARHALILEHLGTTALEIVLGLLLGTAIGCASALLVHSMPLVRRFGLPVLIASQALPVFALAPLLVLWLGYGIWSKVAMATLIIFFPVTTAFLDGLRRTDPGWIELARTMDAGRLALIWRIRIPAALPALGSGLRVAAGVAPIGAVVGEWVGSSAGLGYLMLHANARMQIDLMFAALFVLALFAVLLWLAVDRLLRLALPWQPDSFASDQGEPKR</sequence>
<evidence type="ECO:0000259" key="8">
    <source>
        <dbReference type="PROSITE" id="PS50928"/>
    </source>
</evidence>
<dbReference type="OrthoDB" id="9786495at2"/>
<evidence type="ECO:0000256" key="2">
    <source>
        <dbReference type="ARBA" id="ARBA00022448"/>
    </source>
</evidence>
<name>A0A2M9G6C1_9PROT</name>
<evidence type="ECO:0000256" key="5">
    <source>
        <dbReference type="ARBA" id="ARBA00022989"/>
    </source>
</evidence>
<evidence type="ECO:0000256" key="6">
    <source>
        <dbReference type="ARBA" id="ARBA00023136"/>
    </source>
</evidence>